<evidence type="ECO:0000313" key="2">
    <source>
        <dbReference type="Proteomes" id="UP000436006"/>
    </source>
</evidence>
<dbReference type="RefSeq" id="WP_157582526.1">
    <property type="nucleotide sequence ID" value="NZ_WPIN01000001.1"/>
</dbReference>
<protein>
    <submittedName>
        <fullName evidence="1">Uncharacterized protein</fullName>
    </submittedName>
</protein>
<dbReference type="AlphaFoldDB" id="A0A7K1S3J3"/>
<comment type="caution">
    <text evidence="1">The sequence shown here is derived from an EMBL/GenBank/DDBJ whole genome shotgun (WGS) entry which is preliminary data.</text>
</comment>
<organism evidence="1 2">
    <name type="scientific">Spirosoma arboris</name>
    <dbReference type="NCBI Taxonomy" id="2682092"/>
    <lineage>
        <taxon>Bacteria</taxon>
        <taxon>Pseudomonadati</taxon>
        <taxon>Bacteroidota</taxon>
        <taxon>Cytophagia</taxon>
        <taxon>Cytophagales</taxon>
        <taxon>Cytophagaceae</taxon>
        <taxon>Spirosoma</taxon>
    </lineage>
</organism>
<gene>
    <name evidence="1" type="ORF">GO755_00045</name>
</gene>
<keyword evidence="2" id="KW-1185">Reference proteome</keyword>
<reference evidence="1 2" key="1">
    <citation type="submission" date="2019-12" db="EMBL/GenBank/DDBJ databases">
        <title>Spirosoma sp. HMF4905 genome sequencing and assembly.</title>
        <authorList>
            <person name="Kang H."/>
            <person name="Cha I."/>
            <person name="Kim H."/>
            <person name="Joh K."/>
        </authorList>
    </citation>
    <scope>NUCLEOTIDE SEQUENCE [LARGE SCALE GENOMIC DNA]</scope>
    <source>
        <strain evidence="1 2">HMF4905</strain>
    </source>
</reference>
<evidence type="ECO:0000313" key="1">
    <source>
        <dbReference type="EMBL" id="MVM28402.1"/>
    </source>
</evidence>
<accession>A0A7K1S3J3</accession>
<name>A0A7K1S3J3_9BACT</name>
<sequence>MKLEDLVQYLLDNDCQFDDELETEEFYVVVNSVTLRVAQLVKDPVISSHTSVILFRALNIACHNDLEDYNAVLQAHEHHQQQRKRGNFLDRQN</sequence>
<proteinExistence type="predicted"/>
<dbReference type="Proteomes" id="UP000436006">
    <property type="component" value="Unassembled WGS sequence"/>
</dbReference>
<dbReference type="EMBL" id="WPIN01000001">
    <property type="protein sequence ID" value="MVM28402.1"/>
    <property type="molecule type" value="Genomic_DNA"/>
</dbReference>